<evidence type="ECO:0000256" key="3">
    <source>
        <dbReference type="ARBA" id="ARBA00022722"/>
    </source>
</evidence>
<dbReference type="InterPro" id="IPR036397">
    <property type="entry name" value="RNaseH_sf"/>
</dbReference>
<keyword evidence="4 8" id="KW-0479">Metal-binding</keyword>
<evidence type="ECO:0000313" key="10">
    <source>
        <dbReference type="EMBL" id="RLK51151.1"/>
    </source>
</evidence>
<dbReference type="SUPFAM" id="SSF53098">
    <property type="entry name" value="Ribonuclease H-like"/>
    <property type="match status" value="1"/>
</dbReference>
<evidence type="ECO:0000256" key="2">
    <source>
        <dbReference type="ARBA" id="ARBA00022694"/>
    </source>
</evidence>
<dbReference type="RefSeq" id="WP_121441581.1">
    <property type="nucleotide sequence ID" value="NZ_RCDA01000001.1"/>
</dbReference>
<proteinExistence type="inferred from homology"/>
<evidence type="ECO:0000256" key="5">
    <source>
        <dbReference type="ARBA" id="ARBA00022801"/>
    </source>
</evidence>
<feature type="binding site" evidence="8">
    <location>
        <position position="28"/>
    </location>
    <ligand>
        <name>Mg(2+)</name>
        <dbReference type="ChEBI" id="CHEBI:18420"/>
        <label>1</label>
        <note>catalytic</note>
    </ligand>
</feature>
<reference evidence="10 11" key="1">
    <citation type="submission" date="2018-10" db="EMBL/GenBank/DDBJ databases">
        <title>Genomic Encyclopedia of Type Strains, Phase IV (KMG-IV): sequencing the most valuable type-strain genomes for metagenomic binning, comparative biology and taxonomic classification.</title>
        <authorList>
            <person name="Goeker M."/>
        </authorList>
    </citation>
    <scope>NUCLEOTIDE SEQUENCE [LARGE SCALE GENOMIC DNA]</scope>
    <source>
        <strain evidence="10 11">DSM 12769</strain>
    </source>
</reference>
<comment type="cofactor">
    <cofactor evidence="8">
        <name>Mg(2+)</name>
        <dbReference type="ChEBI" id="CHEBI:18420"/>
    </cofactor>
    <text evidence="8">Binds two Mg(2+) per subunit. The active form of the enzyme binds two Mg(2+) ions in its active site. The first Mg(2+) forms only one salt bridge with the protein.</text>
</comment>
<dbReference type="OrthoDB" id="9778264at2"/>
<keyword evidence="5 8" id="KW-0378">Hydrolase</keyword>
<dbReference type="Proteomes" id="UP000275461">
    <property type="component" value="Unassembled WGS sequence"/>
</dbReference>
<feature type="active site" description="Proton donor/acceptor" evidence="8">
    <location>
        <position position="186"/>
    </location>
</feature>
<evidence type="ECO:0000256" key="7">
    <source>
        <dbReference type="ARBA" id="ARBA00022842"/>
    </source>
</evidence>
<feature type="binding site" evidence="8">
    <location>
        <position position="191"/>
    </location>
    <ligand>
        <name>Mg(2+)</name>
        <dbReference type="ChEBI" id="CHEBI:18420"/>
        <label>2</label>
        <note>catalytic</note>
    </ligand>
</feature>
<dbReference type="GO" id="GO:0000287">
    <property type="term" value="F:magnesium ion binding"/>
    <property type="evidence" value="ECO:0007669"/>
    <property type="project" value="UniProtKB-UniRule"/>
</dbReference>
<dbReference type="Pfam" id="PF00929">
    <property type="entry name" value="RNase_T"/>
    <property type="match status" value="1"/>
</dbReference>
<comment type="caution">
    <text evidence="10">The sequence shown here is derived from an EMBL/GenBank/DDBJ whole genome shotgun (WGS) entry which is preliminary data.</text>
</comment>
<keyword evidence="11" id="KW-1185">Reference proteome</keyword>
<dbReference type="InterPro" id="IPR005987">
    <property type="entry name" value="RNase_T"/>
</dbReference>
<comment type="function">
    <text evidence="8">Trims short 3' overhangs of a variety of RNA species, leaving a one or two nucleotide 3' overhang. Responsible for the end-turnover of tRNA: specifically removes the terminal AMP residue from uncharged tRNA (tRNA-C-C-A). Also appears to be involved in tRNA biosynthesis.</text>
</comment>
<dbReference type="PANTHER" id="PTHR30231:SF2">
    <property type="entry name" value="RIBONUCLEASE T"/>
    <property type="match status" value="1"/>
</dbReference>
<dbReference type="AlphaFoldDB" id="A0A498CFS2"/>
<dbReference type="SMART" id="SM00479">
    <property type="entry name" value="EXOIII"/>
    <property type="match status" value="1"/>
</dbReference>
<evidence type="ECO:0000256" key="8">
    <source>
        <dbReference type="HAMAP-Rule" id="MF_00157"/>
    </source>
</evidence>
<protein>
    <recommendedName>
        <fullName evidence="8">Ribonuclease T</fullName>
        <ecNumber evidence="8">3.1.13.-</ecNumber>
    </recommendedName>
    <alternativeName>
        <fullName evidence="8">Exoribonuclease T</fullName>
        <shortName evidence="8">RNase T</shortName>
    </alternativeName>
</protein>
<name>A0A498CFS2_9GAMM</name>
<dbReference type="NCBIfam" id="TIGR01298">
    <property type="entry name" value="RNaseT"/>
    <property type="match status" value="1"/>
</dbReference>
<organism evidence="10 11">
    <name type="scientific">Alkalispirillum mobile</name>
    <dbReference type="NCBI Taxonomy" id="85925"/>
    <lineage>
        <taxon>Bacteria</taxon>
        <taxon>Pseudomonadati</taxon>
        <taxon>Pseudomonadota</taxon>
        <taxon>Gammaproteobacteria</taxon>
        <taxon>Chromatiales</taxon>
        <taxon>Ectothiorhodospiraceae</taxon>
        <taxon>Alkalispirillum</taxon>
    </lineage>
</organism>
<evidence type="ECO:0000259" key="9">
    <source>
        <dbReference type="SMART" id="SM00479"/>
    </source>
</evidence>
<keyword evidence="7 8" id="KW-0460">Magnesium</keyword>
<dbReference type="Gene3D" id="3.30.420.10">
    <property type="entry name" value="Ribonuclease H-like superfamily/Ribonuclease H"/>
    <property type="match status" value="1"/>
</dbReference>
<comment type="similarity">
    <text evidence="8">Belongs to the RNase T family.</text>
</comment>
<dbReference type="CDD" id="cd06134">
    <property type="entry name" value="RNaseT"/>
    <property type="match status" value="1"/>
</dbReference>
<feature type="domain" description="Exonuclease" evidence="9">
    <location>
        <begin position="23"/>
        <end position="208"/>
    </location>
</feature>
<accession>A0A498CFS2</accession>
<feature type="binding site" evidence="8">
    <location>
        <position position="30"/>
    </location>
    <ligand>
        <name>Mg(2+)</name>
        <dbReference type="ChEBI" id="CHEBI:18420"/>
        <label>2</label>
        <note>catalytic</note>
    </ligand>
</feature>
<sequence length="216" mass="23651">MSEPNPVGNNFSQRISKRFRGFLPVVVDVETGGLNSATDALLQIAAVVLRMDEHGRLYPAATHTCHVKPFEGANIEPKALELNGIDPDHPLRMALPEDEALKKIFRPIRQEVRQTGCNRAVLIGHNSFFDLGFLNAAVERCGIKRNPFHPFTSFDTATLAGLAYGQTVLAKALVASGEQWDGKAAHSAIYDAEKTADLFCGIVNRWDANIGIPEPF</sequence>
<dbReference type="GO" id="GO:0016896">
    <property type="term" value="F:RNA exonuclease activity, producing 5'-phosphomonoesters"/>
    <property type="evidence" value="ECO:0007669"/>
    <property type="project" value="UniProtKB-UniRule"/>
</dbReference>
<dbReference type="GO" id="GO:0003676">
    <property type="term" value="F:nucleic acid binding"/>
    <property type="evidence" value="ECO:0007669"/>
    <property type="project" value="InterPro"/>
</dbReference>
<dbReference type="InterPro" id="IPR012337">
    <property type="entry name" value="RNaseH-like_sf"/>
</dbReference>
<dbReference type="EMBL" id="RCDA01000001">
    <property type="protein sequence ID" value="RLK51151.1"/>
    <property type="molecule type" value="Genomic_DNA"/>
</dbReference>
<feature type="binding site" evidence="8">
    <location>
        <position position="28"/>
    </location>
    <ligand>
        <name>Mg(2+)</name>
        <dbReference type="ChEBI" id="CHEBI:18420"/>
        <label>2</label>
        <note>catalytic</note>
    </ligand>
</feature>
<evidence type="ECO:0000256" key="4">
    <source>
        <dbReference type="ARBA" id="ARBA00022723"/>
    </source>
</evidence>
<dbReference type="EC" id="3.1.13.-" evidence="8"/>
<dbReference type="PANTHER" id="PTHR30231">
    <property type="entry name" value="DNA POLYMERASE III SUBUNIT EPSILON"/>
    <property type="match status" value="1"/>
</dbReference>
<dbReference type="GO" id="GO:0008033">
    <property type="term" value="P:tRNA processing"/>
    <property type="evidence" value="ECO:0007669"/>
    <property type="project" value="UniProtKB-KW"/>
</dbReference>
<feature type="site" description="Important for substrate binding and specificity" evidence="8">
    <location>
        <position position="151"/>
    </location>
</feature>
<feature type="site" description="Important for substrate binding and specificity" evidence="8">
    <location>
        <position position="129"/>
    </location>
</feature>
<comment type="caution">
    <text evidence="8">Lacks conserved residue(s) required for the propagation of feature annotation.</text>
</comment>
<gene>
    <name evidence="8" type="primary">rnt</name>
    <name evidence="10" type="ORF">DFR31_1067</name>
</gene>
<dbReference type="GO" id="GO:0005829">
    <property type="term" value="C:cytosol"/>
    <property type="evidence" value="ECO:0007669"/>
    <property type="project" value="TreeGrafter"/>
</dbReference>
<evidence type="ECO:0000256" key="6">
    <source>
        <dbReference type="ARBA" id="ARBA00022839"/>
    </source>
</evidence>
<dbReference type="HAMAP" id="MF_00157">
    <property type="entry name" value="RNase_T"/>
    <property type="match status" value="1"/>
</dbReference>
<dbReference type="InterPro" id="IPR013520">
    <property type="entry name" value="Ribonucl_H"/>
</dbReference>
<dbReference type="GO" id="GO:0045004">
    <property type="term" value="P:DNA replication proofreading"/>
    <property type="evidence" value="ECO:0007669"/>
    <property type="project" value="TreeGrafter"/>
</dbReference>
<evidence type="ECO:0000256" key="1">
    <source>
        <dbReference type="ARBA" id="ARBA00011738"/>
    </source>
</evidence>
<comment type="subunit">
    <text evidence="1 8">Homodimer.</text>
</comment>
<dbReference type="GO" id="GO:0008408">
    <property type="term" value="F:3'-5' exonuclease activity"/>
    <property type="evidence" value="ECO:0007669"/>
    <property type="project" value="TreeGrafter"/>
</dbReference>
<keyword evidence="3 8" id="KW-0540">Nuclease</keyword>
<feature type="binding site" evidence="8">
    <location>
        <position position="186"/>
    </location>
    <ligand>
        <name>Mg(2+)</name>
        <dbReference type="ChEBI" id="CHEBI:18420"/>
        <label>2</label>
        <note>catalytic</note>
    </ligand>
</feature>
<evidence type="ECO:0000313" key="11">
    <source>
        <dbReference type="Proteomes" id="UP000275461"/>
    </source>
</evidence>
<keyword evidence="2 8" id="KW-0819">tRNA processing</keyword>
<keyword evidence="6 8" id="KW-0269">Exonuclease</keyword>
<dbReference type="FunFam" id="3.30.420.10:FF:000009">
    <property type="entry name" value="Ribonuclease T"/>
    <property type="match status" value="1"/>
</dbReference>